<gene>
    <name evidence="2" type="ORF">R3P38DRAFT_3206131</name>
</gene>
<keyword evidence="3" id="KW-1185">Reference proteome</keyword>
<feature type="compositionally biased region" description="Low complexity" evidence="1">
    <location>
        <begin position="142"/>
        <end position="159"/>
    </location>
</feature>
<dbReference type="EMBL" id="JAWWNJ010000057">
    <property type="protein sequence ID" value="KAK7014360.1"/>
    <property type="molecule type" value="Genomic_DNA"/>
</dbReference>
<protein>
    <submittedName>
        <fullName evidence="2">Uncharacterized protein</fullName>
    </submittedName>
</protein>
<accession>A0AAW0AN40</accession>
<proteinExistence type="predicted"/>
<evidence type="ECO:0000256" key="1">
    <source>
        <dbReference type="SAM" id="MobiDB-lite"/>
    </source>
</evidence>
<sequence length="240" mass="25909">MSVSGDLASEILQRHHAMAITCDPLAIRARIRIYSKTIQRGSPSPAMMQWGTIQHCQKLYSSFRLNPILSLPHPPHGLPFRPGLLSGLPFPFYGDYSPRPSTPSSATSHTIRLPHSPFSCTDRYPTAHNASRVPVFYTCTTSTTPTTQRTSDLTPSSAGPGVGGSSASRTSGGIISGNEDRQGVHVPCLLGFPPRPKHVYRPRQHAFDGDGDPYPKPGRVRRLPSSAGVSADGDDDDDPT</sequence>
<feature type="region of interest" description="Disordered" evidence="1">
    <location>
        <begin position="142"/>
        <end position="240"/>
    </location>
</feature>
<feature type="compositionally biased region" description="Basic residues" evidence="1">
    <location>
        <begin position="195"/>
        <end position="204"/>
    </location>
</feature>
<reference evidence="2 3" key="1">
    <citation type="journal article" date="2024" name="J Genomics">
        <title>Draft genome sequencing and assembly of Favolaschia claudopus CIRM-BRFM 2984 isolated from oak limbs.</title>
        <authorList>
            <person name="Navarro D."/>
            <person name="Drula E."/>
            <person name="Chaduli D."/>
            <person name="Cazenave R."/>
            <person name="Ahrendt S."/>
            <person name="Wang J."/>
            <person name="Lipzen A."/>
            <person name="Daum C."/>
            <person name="Barry K."/>
            <person name="Grigoriev I.V."/>
            <person name="Favel A."/>
            <person name="Rosso M.N."/>
            <person name="Martin F."/>
        </authorList>
    </citation>
    <scope>NUCLEOTIDE SEQUENCE [LARGE SCALE GENOMIC DNA]</scope>
    <source>
        <strain evidence="2 3">CIRM-BRFM 2984</strain>
    </source>
</reference>
<evidence type="ECO:0000313" key="2">
    <source>
        <dbReference type="EMBL" id="KAK7014360.1"/>
    </source>
</evidence>
<dbReference type="AlphaFoldDB" id="A0AAW0AN40"/>
<organism evidence="2 3">
    <name type="scientific">Favolaschia claudopus</name>
    <dbReference type="NCBI Taxonomy" id="2862362"/>
    <lineage>
        <taxon>Eukaryota</taxon>
        <taxon>Fungi</taxon>
        <taxon>Dikarya</taxon>
        <taxon>Basidiomycota</taxon>
        <taxon>Agaricomycotina</taxon>
        <taxon>Agaricomycetes</taxon>
        <taxon>Agaricomycetidae</taxon>
        <taxon>Agaricales</taxon>
        <taxon>Marasmiineae</taxon>
        <taxon>Mycenaceae</taxon>
        <taxon>Favolaschia</taxon>
    </lineage>
</organism>
<evidence type="ECO:0000313" key="3">
    <source>
        <dbReference type="Proteomes" id="UP001362999"/>
    </source>
</evidence>
<comment type="caution">
    <text evidence="2">The sequence shown here is derived from an EMBL/GenBank/DDBJ whole genome shotgun (WGS) entry which is preliminary data.</text>
</comment>
<name>A0AAW0AN40_9AGAR</name>
<dbReference type="Proteomes" id="UP001362999">
    <property type="component" value="Unassembled WGS sequence"/>
</dbReference>